<dbReference type="Proteomes" id="UP001151760">
    <property type="component" value="Unassembled WGS sequence"/>
</dbReference>
<reference evidence="2" key="1">
    <citation type="journal article" date="2022" name="Int. J. Mol. Sci.">
        <title>Draft Genome of Tanacetum Coccineum: Genomic Comparison of Closely Related Tanacetum-Family Plants.</title>
        <authorList>
            <person name="Yamashiro T."/>
            <person name="Shiraishi A."/>
            <person name="Nakayama K."/>
            <person name="Satake H."/>
        </authorList>
    </citation>
    <scope>NUCLEOTIDE SEQUENCE</scope>
</reference>
<sequence length="392" mass="43866">MAGSDDENPPPPPPQTPTQQAPHTVSTIKLSILKKGEYDIWAMKMEHYLSHTDYPIWEVIQKGNSLVSPLKMQIKSSLDLYLLPGPKMLPLFLLALNEGSSSYTDDLMYSFFANQTSGPQLDHEDLEQVNEFNLEEMDLKWQVAMISMRLGARGGGSDLLYYESWLASAGDDKINVLTYHKKLLAEAVKEKEELKTKLENFQSSSKGLSKLLNSQMSTMDKSGLRSSDVEDSPVHDRFVNVEGMYAVPPPMIGNYMPSGPIEKIDDSKHMTGNKAYLAEYQDYNGGPVSFGGSKGYITGKGGLACLIAKATVDESNKWHRRLAKNEGVKHTKDTGLKTNEEPVNQEDQAFLKELEMLKIQEKEANDAGEVLRKEFESKYNRICFCSSRSSRA</sequence>
<feature type="region of interest" description="Disordered" evidence="1">
    <location>
        <begin position="1"/>
        <end position="25"/>
    </location>
</feature>
<protein>
    <submittedName>
        <fullName evidence="2">Uncharacterized protein</fullName>
    </submittedName>
</protein>
<evidence type="ECO:0000313" key="3">
    <source>
        <dbReference type="Proteomes" id="UP001151760"/>
    </source>
</evidence>
<reference evidence="2" key="2">
    <citation type="submission" date="2022-01" db="EMBL/GenBank/DDBJ databases">
        <authorList>
            <person name="Yamashiro T."/>
            <person name="Shiraishi A."/>
            <person name="Satake H."/>
            <person name="Nakayama K."/>
        </authorList>
    </citation>
    <scope>NUCLEOTIDE SEQUENCE</scope>
</reference>
<evidence type="ECO:0000313" key="2">
    <source>
        <dbReference type="EMBL" id="GJT12875.1"/>
    </source>
</evidence>
<name>A0ABQ5BDG0_9ASTR</name>
<proteinExistence type="predicted"/>
<organism evidence="2 3">
    <name type="scientific">Tanacetum coccineum</name>
    <dbReference type="NCBI Taxonomy" id="301880"/>
    <lineage>
        <taxon>Eukaryota</taxon>
        <taxon>Viridiplantae</taxon>
        <taxon>Streptophyta</taxon>
        <taxon>Embryophyta</taxon>
        <taxon>Tracheophyta</taxon>
        <taxon>Spermatophyta</taxon>
        <taxon>Magnoliopsida</taxon>
        <taxon>eudicotyledons</taxon>
        <taxon>Gunneridae</taxon>
        <taxon>Pentapetalae</taxon>
        <taxon>asterids</taxon>
        <taxon>campanulids</taxon>
        <taxon>Asterales</taxon>
        <taxon>Asteraceae</taxon>
        <taxon>Asteroideae</taxon>
        <taxon>Anthemideae</taxon>
        <taxon>Anthemidinae</taxon>
        <taxon>Tanacetum</taxon>
    </lineage>
</organism>
<keyword evidence="3" id="KW-1185">Reference proteome</keyword>
<dbReference type="EMBL" id="BQNB010013184">
    <property type="protein sequence ID" value="GJT12875.1"/>
    <property type="molecule type" value="Genomic_DNA"/>
</dbReference>
<comment type="caution">
    <text evidence="2">The sequence shown here is derived from an EMBL/GenBank/DDBJ whole genome shotgun (WGS) entry which is preliminary data.</text>
</comment>
<accession>A0ABQ5BDG0</accession>
<evidence type="ECO:0000256" key="1">
    <source>
        <dbReference type="SAM" id="MobiDB-lite"/>
    </source>
</evidence>
<gene>
    <name evidence="2" type="ORF">Tco_0859917</name>
</gene>